<dbReference type="EMBL" id="PSQE01000008">
    <property type="protein sequence ID" value="RHN40783.1"/>
    <property type="molecule type" value="Genomic_DNA"/>
</dbReference>
<evidence type="ECO:0000313" key="3">
    <source>
        <dbReference type="Proteomes" id="UP000265566"/>
    </source>
</evidence>
<comment type="caution">
    <text evidence="2">The sequence shown here is derived from an EMBL/GenBank/DDBJ whole genome shotgun (WGS) entry which is preliminary data.</text>
</comment>
<dbReference type="Gramene" id="rna46990">
    <property type="protein sequence ID" value="RHN40783.1"/>
    <property type="gene ID" value="gene46990"/>
</dbReference>
<protein>
    <submittedName>
        <fullName evidence="2">Uncharacterized protein</fullName>
    </submittedName>
</protein>
<accession>A0A396GJS3</accession>
<organism evidence="2 3">
    <name type="scientific">Medicago truncatula</name>
    <name type="common">Barrel medic</name>
    <name type="synonym">Medicago tribuloides</name>
    <dbReference type="NCBI Taxonomy" id="3880"/>
    <lineage>
        <taxon>Eukaryota</taxon>
        <taxon>Viridiplantae</taxon>
        <taxon>Streptophyta</taxon>
        <taxon>Embryophyta</taxon>
        <taxon>Tracheophyta</taxon>
        <taxon>Spermatophyta</taxon>
        <taxon>Magnoliopsida</taxon>
        <taxon>eudicotyledons</taxon>
        <taxon>Gunneridae</taxon>
        <taxon>Pentapetalae</taxon>
        <taxon>rosids</taxon>
        <taxon>fabids</taxon>
        <taxon>Fabales</taxon>
        <taxon>Fabaceae</taxon>
        <taxon>Papilionoideae</taxon>
        <taxon>50 kb inversion clade</taxon>
        <taxon>NPAAA clade</taxon>
        <taxon>Hologalegina</taxon>
        <taxon>IRL clade</taxon>
        <taxon>Trifolieae</taxon>
        <taxon>Medicago</taxon>
    </lineage>
</organism>
<evidence type="ECO:0000256" key="1">
    <source>
        <dbReference type="SAM" id="MobiDB-lite"/>
    </source>
</evidence>
<gene>
    <name evidence="2" type="ORF">MtrunA17_Chr8g0358601</name>
</gene>
<feature type="region of interest" description="Disordered" evidence="1">
    <location>
        <begin position="79"/>
        <end position="98"/>
    </location>
</feature>
<dbReference type="AlphaFoldDB" id="A0A396GJS3"/>
<dbReference type="Proteomes" id="UP000265566">
    <property type="component" value="Chromosome 8"/>
</dbReference>
<feature type="compositionally biased region" description="Low complexity" evidence="1">
    <location>
        <begin position="79"/>
        <end position="97"/>
    </location>
</feature>
<evidence type="ECO:0000313" key="2">
    <source>
        <dbReference type="EMBL" id="RHN40783.1"/>
    </source>
</evidence>
<reference evidence="3" key="1">
    <citation type="journal article" date="2018" name="Nat. Plants">
        <title>Whole-genome landscape of Medicago truncatula symbiotic genes.</title>
        <authorList>
            <person name="Pecrix Y."/>
            <person name="Staton S.E."/>
            <person name="Sallet E."/>
            <person name="Lelandais-Briere C."/>
            <person name="Moreau S."/>
            <person name="Carrere S."/>
            <person name="Blein T."/>
            <person name="Jardinaud M.F."/>
            <person name="Latrasse D."/>
            <person name="Zouine M."/>
            <person name="Zahm M."/>
            <person name="Kreplak J."/>
            <person name="Mayjonade B."/>
            <person name="Satge C."/>
            <person name="Perez M."/>
            <person name="Cauet S."/>
            <person name="Marande W."/>
            <person name="Chantry-Darmon C."/>
            <person name="Lopez-Roques C."/>
            <person name="Bouchez O."/>
            <person name="Berard A."/>
            <person name="Debelle F."/>
            <person name="Munos S."/>
            <person name="Bendahmane A."/>
            <person name="Berges H."/>
            <person name="Niebel A."/>
            <person name="Buitink J."/>
            <person name="Frugier F."/>
            <person name="Benhamed M."/>
            <person name="Crespi M."/>
            <person name="Gouzy J."/>
            <person name="Gamas P."/>
        </authorList>
    </citation>
    <scope>NUCLEOTIDE SEQUENCE [LARGE SCALE GENOMIC DNA]</scope>
    <source>
        <strain evidence="3">cv. Jemalong A17</strain>
    </source>
</reference>
<proteinExistence type="predicted"/>
<sequence length="227" mass="24571">MEEEDNIAAATLQKVLELAQEIEVHASNIVREDVGADAQEVIKAAVVEENAGCSEAVFPEASKGNPDSLHSTEIINIKSSTTSTSHSTSISTSSTSSDLDNVPLGRIYTTINKGPSPTTKIHKEPADKIPYDPVYPFILNKIGEMFEMRNKVCERLHADHPFQPPMIKPLSFVRADADVVNESEVPKHVNIIESSSHPSSTNQTSETSVLENLVNHCSGELPGVGQT</sequence>
<name>A0A396GJS3_MEDTR</name>